<dbReference type="eggNOG" id="COG1216">
    <property type="taxonomic scope" value="Bacteria"/>
</dbReference>
<evidence type="ECO:0000313" key="3">
    <source>
        <dbReference type="Proteomes" id="UP000006056"/>
    </source>
</evidence>
<accession>I3ZJZ0</accession>
<reference evidence="2 3" key="1">
    <citation type="submission" date="2012-06" db="EMBL/GenBank/DDBJ databases">
        <title>Complete genome of Terriglobus roseus DSM 18391.</title>
        <authorList>
            <consortium name="US DOE Joint Genome Institute (JGI-PGF)"/>
            <person name="Lucas S."/>
            <person name="Copeland A."/>
            <person name="Lapidus A."/>
            <person name="Glavina del Rio T."/>
            <person name="Dalin E."/>
            <person name="Tice H."/>
            <person name="Bruce D."/>
            <person name="Goodwin L."/>
            <person name="Pitluck S."/>
            <person name="Peters L."/>
            <person name="Mikhailova N."/>
            <person name="Munk A.C.C."/>
            <person name="Kyrpides N."/>
            <person name="Mavromatis K."/>
            <person name="Ivanova N."/>
            <person name="Brettin T."/>
            <person name="Detter J.C."/>
            <person name="Han C."/>
            <person name="Larimer F."/>
            <person name="Land M."/>
            <person name="Hauser L."/>
            <person name="Markowitz V."/>
            <person name="Cheng J.-F."/>
            <person name="Hugenholtz P."/>
            <person name="Woyke T."/>
            <person name="Wu D."/>
            <person name="Brambilla E."/>
            <person name="Klenk H.-P."/>
            <person name="Eisen J.A."/>
        </authorList>
    </citation>
    <scope>NUCLEOTIDE SEQUENCE [LARGE SCALE GENOMIC DNA]</scope>
    <source>
        <strain evidence="3">DSM 18391 / NRRL B-41598 / KBS 63</strain>
    </source>
</reference>
<protein>
    <submittedName>
        <fullName evidence="2">Glycosyl transferase</fullName>
    </submittedName>
</protein>
<evidence type="ECO:0000313" key="2">
    <source>
        <dbReference type="EMBL" id="AFL89558.1"/>
    </source>
</evidence>
<dbReference type="PANTHER" id="PTHR22916:SF3">
    <property type="entry name" value="UDP-GLCNAC:BETAGAL BETA-1,3-N-ACETYLGLUCOSAMINYLTRANSFERASE-LIKE PROTEIN 1"/>
    <property type="match status" value="1"/>
</dbReference>
<proteinExistence type="predicted"/>
<dbReference type="CDD" id="cd04196">
    <property type="entry name" value="GT_2_like_d"/>
    <property type="match status" value="1"/>
</dbReference>
<dbReference type="GO" id="GO:0016758">
    <property type="term" value="F:hexosyltransferase activity"/>
    <property type="evidence" value="ECO:0007669"/>
    <property type="project" value="UniProtKB-ARBA"/>
</dbReference>
<dbReference type="Proteomes" id="UP000006056">
    <property type="component" value="Chromosome"/>
</dbReference>
<name>I3ZJZ0_TERRK</name>
<dbReference type="PATRIC" id="fig|926566.3.peg.3287"/>
<dbReference type="AlphaFoldDB" id="I3ZJZ0"/>
<keyword evidence="3" id="KW-1185">Reference proteome</keyword>
<dbReference type="Pfam" id="PF00535">
    <property type="entry name" value="Glycos_transf_2"/>
    <property type="match status" value="1"/>
</dbReference>
<organism evidence="2 3">
    <name type="scientific">Terriglobus roseus (strain DSM 18391 / NRRL B-41598 / KBS 63)</name>
    <dbReference type="NCBI Taxonomy" id="926566"/>
    <lineage>
        <taxon>Bacteria</taxon>
        <taxon>Pseudomonadati</taxon>
        <taxon>Acidobacteriota</taxon>
        <taxon>Terriglobia</taxon>
        <taxon>Terriglobales</taxon>
        <taxon>Acidobacteriaceae</taxon>
        <taxon>Terriglobus</taxon>
    </lineage>
</organism>
<dbReference type="InterPro" id="IPR001173">
    <property type="entry name" value="Glyco_trans_2-like"/>
</dbReference>
<dbReference type="KEGG" id="trs:Terro_3341"/>
<dbReference type="PANTHER" id="PTHR22916">
    <property type="entry name" value="GLYCOSYLTRANSFERASE"/>
    <property type="match status" value="1"/>
</dbReference>
<dbReference type="EMBL" id="CP003379">
    <property type="protein sequence ID" value="AFL89558.1"/>
    <property type="molecule type" value="Genomic_DNA"/>
</dbReference>
<gene>
    <name evidence="2" type="ordered locus">Terro_3341</name>
</gene>
<dbReference type="SUPFAM" id="SSF53448">
    <property type="entry name" value="Nucleotide-diphospho-sugar transferases"/>
    <property type="match status" value="1"/>
</dbReference>
<dbReference type="STRING" id="926566.Terro_3341"/>
<dbReference type="Gene3D" id="3.90.550.10">
    <property type="entry name" value="Spore Coat Polysaccharide Biosynthesis Protein SpsA, Chain A"/>
    <property type="match status" value="1"/>
</dbReference>
<dbReference type="HOGENOM" id="CLU_025996_2_1_0"/>
<dbReference type="InterPro" id="IPR029044">
    <property type="entry name" value="Nucleotide-diphossugar_trans"/>
</dbReference>
<evidence type="ECO:0000259" key="1">
    <source>
        <dbReference type="Pfam" id="PF00535"/>
    </source>
</evidence>
<feature type="domain" description="Glycosyltransferase 2-like" evidence="1">
    <location>
        <begin position="10"/>
        <end position="113"/>
    </location>
</feature>
<keyword evidence="2" id="KW-0808">Transferase</keyword>
<sequence length="323" mass="36195">MTMQEPLIEVLLATYNGARFLREQIESVLSQEKVSVRILARDDGSNDGTQKILADYATWYPDNFRVVHDALRTGTARGNFGLLLQTTDADYAAFCDQDDVWLPNKLHYSMAAMRMLESRHGAHTPLLVYTDLRVVNERLQTVSDSLWQSNSLANVQTPSFAELLTENVVTGCTALLNRALIDRMKTMPATAQMHDHWAALIASSLGAMAAVPQPTVLYRQHASNVVGAIVSQSSFSAKVARFLSKEGVAARHKQAVADRAQARSLLELHGIEMPNERRKIVEGFLAMEDLSRIQRLRTTSSLGLWRPDRQRRIAQLLDLLRKK</sequence>